<protein>
    <submittedName>
        <fullName evidence="13">Uncharacterized protein</fullName>
    </submittedName>
</protein>
<keyword evidence="5" id="KW-0677">Repeat</keyword>
<evidence type="ECO:0000256" key="7">
    <source>
        <dbReference type="ARBA" id="ARBA00023136"/>
    </source>
</evidence>
<keyword evidence="3 10" id="KW-0813">Transport</keyword>
<dbReference type="PANTHER" id="PTHR45939:SF5">
    <property type="entry name" value="PEROXISOMAL MEMBRANE PROTEIN PMP34"/>
    <property type="match status" value="1"/>
</dbReference>
<dbReference type="SUPFAM" id="SSF103506">
    <property type="entry name" value="Mitochondrial carrier"/>
    <property type="match status" value="1"/>
</dbReference>
<gene>
    <name evidence="13" type="ORF">ACHAWU_006096</name>
</gene>
<evidence type="ECO:0000256" key="10">
    <source>
        <dbReference type="RuleBase" id="RU000488"/>
    </source>
</evidence>
<name>A0ABD3M8Y1_9STRA</name>
<dbReference type="GO" id="GO:0005778">
    <property type="term" value="C:peroxisomal membrane"/>
    <property type="evidence" value="ECO:0007669"/>
    <property type="project" value="UniProtKB-SubCell"/>
</dbReference>
<feature type="region of interest" description="Disordered" evidence="11">
    <location>
        <begin position="310"/>
        <end position="330"/>
    </location>
</feature>
<dbReference type="Pfam" id="PF00153">
    <property type="entry name" value="Mito_carr"/>
    <property type="match status" value="3"/>
</dbReference>
<feature type="region of interest" description="Disordered" evidence="11">
    <location>
        <begin position="61"/>
        <end position="83"/>
    </location>
</feature>
<keyword evidence="14" id="KW-1185">Reference proteome</keyword>
<evidence type="ECO:0000256" key="12">
    <source>
        <dbReference type="SAM" id="Phobius"/>
    </source>
</evidence>
<feature type="compositionally biased region" description="Basic and acidic residues" evidence="11">
    <location>
        <begin position="65"/>
        <end position="75"/>
    </location>
</feature>
<feature type="repeat" description="Solcar" evidence="9">
    <location>
        <begin position="272"/>
        <end position="384"/>
    </location>
</feature>
<dbReference type="Proteomes" id="UP001530293">
    <property type="component" value="Unassembled WGS sequence"/>
</dbReference>
<organism evidence="13 14">
    <name type="scientific">Discostella pseudostelligera</name>
    <dbReference type="NCBI Taxonomy" id="259834"/>
    <lineage>
        <taxon>Eukaryota</taxon>
        <taxon>Sar</taxon>
        <taxon>Stramenopiles</taxon>
        <taxon>Ochrophyta</taxon>
        <taxon>Bacillariophyta</taxon>
        <taxon>Coscinodiscophyceae</taxon>
        <taxon>Thalassiosirophycidae</taxon>
        <taxon>Stephanodiscales</taxon>
        <taxon>Stephanodiscaceae</taxon>
        <taxon>Discostella</taxon>
    </lineage>
</organism>
<keyword evidence="8" id="KW-0576">Peroxisome</keyword>
<comment type="subcellular location">
    <subcellularLocation>
        <location evidence="1">Peroxisome membrane</location>
        <topology evidence="1">Multi-pass membrane protein</topology>
    </subcellularLocation>
</comment>
<feature type="region of interest" description="Disordered" evidence="11">
    <location>
        <begin position="1"/>
        <end position="21"/>
    </location>
</feature>
<evidence type="ECO:0000256" key="8">
    <source>
        <dbReference type="ARBA" id="ARBA00023140"/>
    </source>
</evidence>
<evidence type="ECO:0000313" key="14">
    <source>
        <dbReference type="Proteomes" id="UP001530293"/>
    </source>
</evidence>
<feature type="compositionally biased region" description="Polar residues" evidence="11">
    <location>
        <begin position="310"/>
        <end position="322"/>
    </location>
</feature>
<dbReference type="PANTHER" id="PTHR45939">
    <property type="entry name" value="PEROXISOMAL MEMBRANE PROTEIN PMP34-RELATED"/>
    <property type="match status" value="1"/>
</dbReference>
<accession>A0ABD3M8Y1</accession>
<feature type="transmembrane region" description="Helical" evidence="12">
    <location>
        <begin position="160"/>
        <end position="180"/>
    </location>
</feature>
<evidence type="ECO:0000256" key="6">
    <source>
        <dbReference type="ARBA" id="ARBA00022989"/>
    </source>
</evidence>
<keyword evidence="6 12" id="KW-1133">Transmembrane helix</keyword>
<feature type="repeat" description="Solcar" evidence="9">
    <location>
        <begin position="154"/>
        <end position="245"/>
    </location>
</feature>
<feature type="transmembrane region" description="Helical" evidence="12">
    <location>
        <begin position="27"/>
        <end position="47"/>
    </location>
</feature>
<comment type="similarity">
    <text evidence="2 10">Belongs to the mitochondrial carrier (TC 2.A.29) family.</text>
</comment>
<dbReference type="PROSITE" id="PS50920">
    <property type="entry name" value="SOLCAR"/>
    <property type="match status" value="2"/>
</dbReference>
<proteinExistence type="inferred from homology"/>
<dbReference type="InterPro" id="IPR023395">
    <property type="entry name" value="MCP_dom_sf"/>
</dbReference>
<evidence type="ECO:0000256" key="2">
    <source>
        <dbReference type="ARBA" id="ARBA00006375"/>
    </source>
</evidence>
<dbReference type="AlphaFoldDB" id="A0ABD3M8Y1"/>
<evidence type="ECO:0000256" key="1">
    <source>
        <dbReference type="ARBA" id="ARBA00004585"/>
    </source>
</evidence>
<reference evidence="13 14" key="1">
    <citation type="submission" date="2024-10" db="EMBL/GenBank/DDBJ databases">
        <title>Updated reference genomes for cyclostephanoid diatoms.</title>
        <authorList>
            <person name="Roberts W.R."/>
            <person name="Alverson A.J."/>
        </authorList>
    </citation>
    <scope>NUCLEOTIDE SEQUENCE [LARGE SCALE GENOMIC DNA]</scope>
    <source>
        <strain evidence="13 14">AJA232-27</strain>
    </source>
</reference>
<dbReference type="EMBL" id="JALLBG020000231">
    <property type="protein sequence ID" value="KAL3758436.1"/>
    <property type="molecule type" value="Genomic_DNA"/>
</dbReference>
<dbReference type="Gene3D" id="1.50.40.10">
    <property type="entry name" value="Mitochondrial carrier domain"/>
    <property type="match status" value="1"/>
</dbReference>
<evidence type="ECO:0000256" key="3">
    <source>
        <dbReference type="ARBA" id="ARBA00022448"/>
    </source>
</evidence>
<feature type="transmembrane region" description="Helical" evidence="12">
    <location>
        <begin position="104"/>
        <end position="121"/>
    </location>
</feature>
<evidence type="ECO:0000256" key="9">
    <source>
        <dbReference type="PROSITE-ProRule" id="PRU00282"/>
    </source>
</evidence>
<dbReference type="InterPro" id="IPR018108">
    <property type="entry name" value="MCP_transmembrane"/>
</dbReference>
<evidence type="ECO:0000256" key="4">
    <source>
        <dbReference type="ARBA" id="ARBA00022692"/>
    </source>
</evidence>
<keyword evidence="4 9" id="KW-0812">Transmembrane</keyword>
<dbReference type="InterPro" id="IPR052217">
    <property type="entry name" value="Mito/Peroxisomal_Carrier"/>
</dbReference>
<keyword evidence="7 9" id="KW-0472">Membrane</keyword>
<evidence type="ECO:0000256" key="11">
    <source>
        <dbReference type="SAM" id="MobiDB-lite"/>
    </source>
</evidence>
<comment type="caution">
    <text evidence="13">The sequence shown here is derived from an EMBL/GenBank/DDBJ whole genome shotgun (WGS) entry which is preliminary data.</text>
</comment>
<evidence type="ECO:0000256" key="5">
    <source>
        <dbReference type="ARBA" id="ARBA00022737"/>
    </source>
</evidence>
<evidence type="ECO:0000313" key="13">
    <source>
        <dbReference type="EMBL" id="KAL3758436.1"/>
    </source>
</evidence>
<sequence>MTAKLVQSYSSSSGSSSVVSSDQLPPVIHAIAGSIGSALAMLAFYPLERIRVELAQTSVGNIGSREPRSRRDGDHHHRPRPHETFTQCLLRLHEEGSLYKGSSLHVLTTLTISNAIFFYALNLFKKRLAPMHHQQQGGRYHHHNAQRLLTYFLSKTGHSLLASIVAGCINVIMTNPLWVASLRIMESKPNETNNDGLHRQNLWNVMYKIVQTEGILSLWNGTSTSLLLVSNPIIQHYMYEQLRAWMLGRRRELARLRRAGGRSVNIQKAASLPLFEAFLFGALAKTVATVVTYPLQLAQVLIRLQKKQQPLSNTTDGGQNDANNNSSSSGEMSSYYAGTLACLHQQFSSGGIPALFQGMNSKLLQTVLTPAAFTFLTYEQTLILVGQIYKRQKSI</sequence>
<feature type="compositionally biased region" description="Low complexity" evidence="11">
    <location>
        <begin position="8"/>
        <end position="21"/>
    </location>
</feature>